<dbReference type="GO" id="GO:0005765">
    <property type="term" value="C:lysosomal membrane"/>
    <property type="evidence" value="ECO:0007669"/>
    <property type="project" value="TreeGrafter"/>
</dbReference>
<gene>
    <name evidence="6" type="ORF">REIFOR_00722</name>
</gene>
<keyword evidence="4 5" id="KW-0472">Membrane</keyword>
<evidence type="ECO:0000313" key="7">
    <source>
        <dbReference type="Proteomes" id="UP000229757"/>
    </source>
</evidence>
<dbReference type="PANTHER" id="PTHR31004">
    <property type="entry name" value="TRANSMEMBRANE PROTEIN 79"/>
    <property type="match status" value="1"/>
</dbReference>
<dbReference type="GO" id="GO:0045055">
    <property type="term" value="P:regulated exocytosis"/>
    <property type="evidence" value="ECO:0007669"/>
    <property type="project" value="TreeGrafter"/>
</dbReference>
<reference evidence="6 7" key="1">
    <citation type="journal article" date="2017" name="Environ. Microbiol.">
        <title>Genomic and physiological analyses of 'Reinekea forsetii' reveal a versatile opportunistic lifestyle during spring algae blooms.</title>
        <authorList>
            <person name="Avci B."/>
            <person name="Hahnke R.L."/>
            <person name="Chafee M."/>
            <person name="Fischer T."/>
            <person name="Gruber-Vodicka H."/>
            <person name="Tegetmeyer H.E."/>
            <person name="Harder J."/>
            <person name="Fuchs B.M."/>
            <person name="Amann R.I."/>
            <person name="Teeling H."/>
        </authorList>
    </citation>
    <scope>NUCLEOTIDE SEQUENCE [LARGE SCALE GENOMIC DNA]</scope>
    <source>
        <strain evidence="6 7">Hel1_31_D35</strain>
    </source>
</reference>
<keyword evidence="7" id="KW-1185">Reference proteome</keyword>
<dbReference type="KEGG" id="rfo:REIFOR_00722"/>
<keyword evidence="6" id="KW-0687">Ribonucleoprotein</keyword>
<dbReference type="PANTHER" id="PTHR31004:SF1">
    <property type="entry name" value="TRANSMEMBRANE PROTEIN 79"/>
    <property type="match status" value="1"/>
</dbReference>
<dbReference type="InterPro" id="IPR023352">
    <property type="entry name" value="MAPEG-like_dom_sf"/>
</dbReference>
<proteinExistence type="predicted"/>
<sequence length="180" mass="19132">MSLTQKQVGVFKGILVGVPVALCVVFIGAYANPFGFAESSSQVDRLGVAILSCIIPAVFLAFSIGRLAKHRFFSPEDIDGGGLTHGTEKANILQSILQNTLEQTLLATLVYLVWSVVMPATWLSVVPIAALCFGVGRLLFTLGYAHGAPARALGFALTFFSSNAMLITIIGYLIGQIAIR</sequence>
<name>A0A2K8KM07_9GAMM</name>
<dbReference type="Proteomes" id="UP000229757">
    <property type="component" value="Chromosome"/>
</dbReference>
<dbReference type="EMBL" id="CP011797">
    <property type="protein sequence ID" value="ATX75890.1"/>
    <property type="molecule type" value="Genomic_DNA"/>
</dbReference>
<feature type="transmembrane region" description="Helical" evidence="5">
    <location>
        <begin position="46"/>
        <end position="65"/>
    </location>
</feature>
<evidence type="ECO:0000256" key="5">
    <source>
        <dbReference type="SAM" id="Phobius"/>
    </source>
</evidence>
<dbReference type="AlphaFoldDB" id="A0A2K8KM07"/>
<dbReference type="Gene3D" id="1.20.120.550">
    <property type="entry name" value="Membrane associated eicosanoid/glutathione metabolism-like domain"/>
    <property type="match status" value="1"/>
</dbReference>
<keyword evidence="3 5" id="KW-1133">Transmembrane helix</keyword>
<accession>A0A2K8KM07</accession>
<evidence type="ECO:0000256" key="1">
    <source>
        <dbReference type="ARBA" id="ARBA00004370"/>
    </source>
</evidence>
<dbReference type="RefSeq" id="WP_100256269.1">
    <property type="nucleotide sequence ID" value="NZ_CP011797.1"/>
</dbReference>
<dbReference type="SUPFAM" id="SSF161084">
    <property type="entry name" value="MAPEG domain-like"/>
    <property type="match status" value="1"/>
</dbReference>
<evidence type="ECO:0000256" key="3">
    <source>
        <dbReference type="ARBA" id="ARBA00022989"/>
    </source>
</evidence>
<feature type="transmembrane region" description="Helical" evidence="5">
    <location>
        <begin position="152"/>
        <end position="174"/>
    </location>
</feature>
<dbReference type="Pfam" id="PF01124">
    <property type="entry name" value="MAPEG"/>
    <property type="match status" value="1"/>
</dbReference>
<dbReference type="OrthoDB" id="582367at2"/>
<keyword evidence="6" id="KW-0689">Ribosomal protein</keyword>
<evidence type="ECO:0000256" key="4">
    <source>
        <dbReference type="ARBA" id="ARBA00023136"/>
    </source>
</evidence>
<protein>
    <submittedName>
        <fullName evidence="6">LSU ribosomal protein L11</fullName>
    </submittedName>
</protein>
<comment type="subcellular location">
    <subcellularLocation>
        <location evidence="1">Membrane</location>
    </subcellularLocation>
</comment>
<dbReference type="GO" id="GO:0005840">
    <property type="term" value="C:ribosome"/>
    <property type="evidence" value="ECO:0007669"/>
    <property type="project" value="UniProtKB-KW"/>
</dbReference>
<evidence type="ECO:0000313" key="6">
    <source>
        <dbReference type="EMBL" id="ATX75890.1"/>
    </source>
</evidence>
<feature type="transmembrane region" description="Helical" evidence="5">
    <location>
        <begin position="12"/>
        <end position="31"/>
    </location>
</feature>
<evidence type="ECO:0000256" key="2">
    <source>
        <dbReference type="ARBA" id="ARBA00022692"/>
    </source>
</evidence>
<dbReference type="InterPro" id="IPR001129">
    <property type="entry name" value="Membr-assoc_MAPEG"/>
</dbReference>
<keyword evidence="2 5" id="KW-0812">Transmembrane</keyword>
<feature type="transmembrane region" description="Helical" evidence="5">
    <location>
        <begin position="109"/>
        <end position="140"/>
    </location>
</feature>
<organism evidence="6 7">
    <name type="scientific">Reinekea forsetii</name>
    <dbReference type="NCBI Taxonomy" id="1336806"/>
    <lineage>
        <taxon>Bacteria</taxon>
        <taxon>Pseudomonadati</taxon>
        <taxon>Pseudomonadota</taxon>
        <taxon>Gammaproteobacteria</taxon>
        <taxon>Oceanospirillales</taxon>
        <taxon>Saccharospirillaceae</taxon>
        <taxon>Reinekea</taxon>
    </lineage>
</organism>